<dbReference type="OrthoDB" id="9782229at2"/>
<dbReference type="PROSITE" id="PS51123">
    <property type="entry name" value="OMPA_2"/>
    <property type="match status" value="1"/>
</dbReference>
<dbReference type="Gene3D" id="3.30.1330.60">
    <property type="entry name" value="OmpA-like domain"/>
    <property type="match status" value="1"/>
</dbReference>
<dbReference type="PANTHER" id="PTHR30329:SF21">
    <property type="entry name" value="LIPOPROTEIN YIAD-RELATED"/>
    <property type="match status" value="1"/>
</dbReference>
<evidence type="ECO:0000256" key="4">
    <source>
        <dbReference type="PROSITE-ProRule" id="PRU00473"/>
    </source>
</evidence>
<dbReference type="EMBL" id="VNHQ01000014">
    <property type="protein sequence ID" value="TYP61898.1"/>
    <property type="molecule type" value="Genomic_DNA"/>
</dbReference>
<keyword evidence="5" id="KW-0175">Coiled coil</keyword>
<name>A0A172WJU6_STUST</name>
<sequence>MHKLVAIPTAIAMSIGLAACSSQPNQNLETARSEFASLQSNPLSQKYAALETQDASKQLDEANKAYLSDADEERVDQLAYLANRRIDLAEQTIELRKAEQQIEQASTKRAQARLESREAMLKRQQDEIRQLQQDLQAKQTERGTLVTFGDVLFDLNKAELKSAGMRDVQKLAEFLNENPERKVMVEGYTDSTGSDSYNQQLSERRAEAVRRALVRSGVEIDRIQTVGYGEAYPVASNDSPASRAMNRRVEVTISNDNKRVAPRSSMQQ</sequence>
<reference evidence="8 10" key="1">
    <citation type="submission" date="2016-05" db="EMBL/GenBank/DDBJ databases">
        <title>Genome sequence of Pseudomonas stutzeri 273 and identification of the exopolysaccharide biosynthesis locus.</title>
        <authorList>
            <person name="Wu S."/>
            <person name="Sun C."/>
        </authorList>
    </citation>
    <scope>NUCLEOTIDE SEQUENCE [LARGE SCALE GENOMIC DNA]</scope>
    <source>
        <strain evidence="8 10">273</strain>
    </source>
</reference>
<feature type="chain" id="PRO_5035546807" evidence="6">
    <location>
        <begin position="19"/>
        <end position="268"/>
    </location>
</feature>
<dbReference type="InterPro" id="IPR050330">
    <property type="entry name" value="Bact_OuterMem_StrucFunc"/>
</dbReference>
<dbReference type="PANTHER" id="PTHR30329">
    <property type="entry name" value="STATOR ELEMENT OF FLAGELLAR MOTOR COMPLEX"/>
    <property type="match status" value="1"/>
</dbReference>
<protein>
    <submittedName>
        <fullName evidence="9">Uncharacterized protein DUF4398</fullName>
    </submittedName>
</protein>
<dbReference type="InterPro" id="IPR036737">
    <property type="entry name" value="OmpA-like_sf"/>
</dbReference>
<dbReference type="InterPro" id="IPR006690">
    <property type="entry name" value="OMPA-like_CS"/>
</dbReference>
<dbReference type="Proteomes" id="UP000324282">
    <property type="component" value="Unassembled WGS sequence"/>
</dbReference>
<dbReference type="Pfam" id="PF14346">
    <property type="entry name" value="DUF4398"/>
    <property type="match status" value="1"/>
</dbReference>
<dbReference type="CDD" id="cd07185">
    <property type="entry name" value="OmpA_C-like"/>
    <property type="match status" value="1"/>
</dbReference>
<evidence type="ECO:0000256" key="2">
    <source>
        <dbReference type="ARBA" id="ARBA00023136"/>
    </source>
</evidence>
<dbReference type="RefSeq" id="WP_064480277.1">
    <property type="nucleotide sequence ID" value="NZ_CP015641.1"/>
</dbReference>
<evidence type="ECO:0000256" key="3">
    <source>
        <dbReference type="ARBA" id="ARBA00023237"/>
    </source>
</evidence>
<evidence type="ECO:0000256" key="5">
    <source>
        <dbReference type="SAM" id="Coils"/>
    </source>
</evidence>
<dbReference type="AlphaFoldDB" id="A0A172WJU6"/>
<dbReference type="InterPro" id="IPR025511">
    <property type="entry name" value="DUF4398"/>
</dbReference>
<feature type="domain" description="OmpA-like" evidence="7">
    <location>
        <begin position="140"/>
        <end position="257"/>
    </location>
</feature>
<keyword evidence="6" id="KW-0732">Signal</keyword>
<gene>
    <name evidence="9" type="ORF">A9A72_124648</name>
    <name evidence="8" type="ORF">PS273GM_00495</name>
</gene>
<dbReference type="Pfam" id="PF00691">
    <property type="entry name" value="OmpA"/>
    <property type="match status" value="1"/>
</dbReference>
<dbReference type="PROSITE" id="PS01068">
    <property type="entry name" value="OMPA_1"/>
    <property type="match status" value="1"/>
</dbReference>
<keyword evidence="3" id="KW-0998">Cell outer membrane</keyword>
<dbReference type="GO" id="GO:0009279">
    <property type="term" value="C:cell outer membrane"/>
    <property type="evidence" value="ECO:0007669"/>
    <property type="project" value="UniProtKB-SubCell"/>
</dbReference>
<evidence type="ECO:0000313" key="8">
    <source>
        <dbReference type="EMBL" id="ANF23724.1"/>
    </source>
</evidence>
<dbReference type="InterPro" id="IPR006664">
    <property type="entry name" value="OMP_bac"/>
</dbReference>
<evidence type="ECO:0000313" key="9">
    <source>
        <dbReference type="EMBL" id="TYP61898.1"/>
    </source>
</evidence>
<organism evidence="8 10">
    <name type="scientific">Stutzerimonas stutzeri</name>
    <name type="common">Pseudomonas stutzeri</name>
    <dbReference type="NCBI Taxonomy" id="316"/>
    <lineage>
        <taxon>Bacteria</taxon>
        <taxon>Pseudomonadati</taxon>
        <taxon>Pseudomonadota</taxon>
        <taxon>Gammaproteobacteria</taxon>
        <taxon>Pseudomonadales</taxon>
        <taxon>Pseudomonadaceae</taxon>
        <taxon>Stutzerimonas</taxon>
    </lineage>
</organism>
<evidence type="ECO:0000256" key="1">
    <source>
        <dbReference type="ARBA" id="ARBA00004442"/>
    </source>
</evidence>
<dbReference type="PROSITE" id="PS51257">
    <property type="entry name" value="PROKAR_LIPOPROTEIN"/>
    <property type="match status" value="1"/>
</dbReference>
<accession>A0A172WJU6</accession>
<evidence type="ECO:0000259" key="7">
    <source>
        <dbReference type="PROSITE" id="PS51123"/>
    </source>
</evidence>
<dbReference type="EMBL" id="CP015641">
    <property type="protein sequence ID" value="ANF23724.1"/>
    <property type="molecule type" value="Genomic_DNA"/>
</dbReference>
<feature type="signal peptide" evidence="6">
    <location>
        <begin position="1"/>
        <end position="18"/>
    </location>
</feature>
<comment type="subcellular location">
    <subcellularLocation>
        <location evidence="1">Cell outer membrane</location>
    </subcellularLocation>
</comment>
<dbReference type="InterPro" id="IPR006665">
    <property type="entry name" value="OmpA-like"/>
</dbReference>
<evidence type="ECO:0000313" key="10">
    <source>
        <dbReference type="Proteomes" id="UP000077787"/>
    </source>
</evidence>
<feature type="coiled-coil region" evidence="5">
    <location>
        <begin position="81"/>
        <end position="141"/>
    </location>
</feature>
<keyword evidence="2 4" id="KW-0472">Membrane</keyword>
<evidence type="ECO:0000256" key="6">
    <source>
        <dbReference type="SAM" id="SignalP"/>
    </source>
</evidence>
<dbReference type="PRINTS" id="PR01021">
    <property type="entry name" value="OMPADOMAIN"/>
</dbReference>
<dbReference type="SUPFAM" id="SSF103088">
    <property type="entry name" value="OmpA-like"/>
    <property type="match status" value="1"/>
</dbReference>
<proteinExistence type="predicted"/>
<dbReference type="Proteomes" id="UP000077787">
    <property type="component" value="Chromosome"/>
</dbReference>
<reference evidence="9 11" key="2">
    <citation type="submission" date="2019-07" db="EMBL/GenBank/DDBJ databases">
        <title>Deep subsurface shale carbon reservoir microbial communities from Ohio and West Virginia, USA.</title>
        <authorList>
            <person name="Wrighton K."/>
        </authorList>
    </citation>
    <scope>NUCLEOTIDE SEQUENCE [LARGE SCALE GENOMIC DNA]</scope>
    <source>
        <strain evidence="9 11">NP_8Ht</strain>
    </source>
</reference>
<evidence type="ECO:0000313" key="11">
    <source>
        <dbReference type="Proteomes" id="UP000324282"/>
    </source>
</evidence>